<keyword evidence="1" id="KW-0812">Transmembrane</keyword>
<dbReference type="STRING" id="1423804.FD14_GL000922"/>
<dbReference type="SMART" id="SM00267">
    <property type="entry name" value="GGDEF"/>
    <property type="match status" value="1"/>
</dbReference>
<evidence type="ECO:0000313" key="4">
    <source>
        <dbReference type="Proteomes" id="UP000051442"/>
    </source>
</evidence>
<name>A0A0R2FA46_9LACO</name>
<dbReference type="PATRIC" id="fig|1423804.4.peg.990"/>
<dbReference type="InterPro" id="IPR000160">
    <property type="entry name" value="GGDEF_dom"/>
</dbReference>
<comment type="caution">
    <text evidence="3">The sequence shown here is derived from an EMBL/GenBank/DDBJ whole genome shotgun (WGS) entry which is preliminary data.</text>
</comment>
<dbReference type="Pfam" id="PF00990">
    <property type="entry name" value="GGDEF"/>
    <property type="match status" value="1"/>
</dbReference>
<dbReference type="RefSeq" id="WP_054733203.1">
    <property type="nucleotide sequence ID" value="NZ_AYZM01000105.1"/>
</dbReference>
<dbReference type="PANTHER" id="PTHR45138:SF9">
    <property type="entry name" value="DIGUANYLATE CYCLASE DGCM-RELATED"/>
    <property type="match status" value="1"/>
</dbReference>
<dbReference type="InterPro" id="IPR043128">
    <property type="entry name" value="Rev_trsase/Diguanyl_cyclase"/>
</dbReference>
<dbReference type="GO" id="GO:1902201">
    <property type="term" value="P:negative regulation of bacterial-type flagellum-dependent cell motility"/>
    <property type="evidence" value="ECO:0007669"/>
    <property type="project" value="TreeGrafter"/>
</dbReference>
<dbReference type="GO" id="GO:0005886">
    <property type="term" value="C:plasma membrane"/>
    <property type="evidence" value="ECO:0007669"/>
    <property type="project" value="TreeGrafter"/>
</dbReference>
<dbReference type="OrthoDB" id="9759607at2"/>
<evidence type="ECO:0000259" key="2">
    <source>
        <dbReference type="PROSITE" id="PS50887"/>
    </source>
</evidence>
<gene>
    <name evidence="3" type="ORF">FD14_GL000922</name>
</gene>
<keyword evidence="1" id="KW-0472">Membrane</keyword>
<dbReference type="InterPro" id="IPR050469">
    <property type="entry name" value="Diguanylate_Cyclase"/>
</dbReference>
<dbReference type="Gene3D" id="3.30.70.270">
    <property type="match status" value="1"/>
</dbReference>
<organism evidence="3 4">
    <name type="scientific">Secundilactobacillus similis DSM 23365 = JCM 2765</name>
    <dbReference type="NCBI Taxonomy" id="1423804"/>
    <lineage>
        <taxon>Bacteria</taxon>
        <taxon>Bacillati</taxon>
        <taxon>Bacillota</taxon>
        <taxon>Bacilli</taxon>
        <taxon>Lactobacillales</taxon>
        <taxon>Lactobacillaceae</taxon>
        <taxon>Secundilactobacillus</taxon>
    </lineage>
</organism>
<evidence type="ECO:0000313" key="3">
    <source>
        <dbReference type="EMBL" id="KRN21741.1"/>
    </source>
</evidence>
<feature type="transmembrane region" description="Helical" evidence="1">
    <location>
        <begin position="118"/>
        <end position="138"/>
    </location>
</feature>
<reference evidence="3 4" key="1">
    <citation type="journal article" date="2015" name="Genome Announc.">
        <title>Expanding the biotechnology potential of lactobacilli through comparative genomics of 213 strains and associated genera.</title>
        <authorList>
            <person name="Sun Z."/>
            <person name="Harris H.M."/>
            <person name="McCann A."/>
            <person name="Guo C."/>
            <person name="Argimon S."/>
            <person name="Zhang W."/>
            <person name="Yang X."/>
            <person name="Jeffery I.B."/>
            <person name="Cooney J.C."/>
            <person name="Kagawa T.F."/>
            <person name="Liu W."/>
            <person name="Song Y."/>
            <person name="Salvetti E."/>
            <person name="Wrobel A."/>
            <person name="Rasinkangas P."/>
            <person name="Parkhill J."/>
            <person name="Rea M.C."/>
            <person name="O'Sullivan O."/>
            <person name="Ritari J."/>
            <person name="Douillard F.P."/>
            <person name="Paul Ross R."/>
            <person name="Yang R."/>
            <person name="Briner A.E."/>
            <person name="Felis G.E."/>
            <person name="de Vos W.M."/>
            <person name="Barrangou R."/>
            <person name="Klaenhammer T.R."/>
            <person name="Caufield P.W."/>
            <person name="Cui Y."/>
            <person name="Zhang H."/>
            <person name="O'Toole P.W."/>
        </authorList>
    </citation>
    <scope>NUCLEOTIDE SEQUENCE [LARGE SCALE GENOMIC DNA]</scope>
    <source>
        <strain evidence="3 4">DSM 23365</strain>
    </source>
</reference>
<evidence type="ECO:0000256" key="1">
    <source>
        <dbReference type="SAM" id="Phobius"/>
    </source>
</evidence>
<dbReference type="AlphaFoldDB" id="A0A0R2FA46"/>
<dbReference type="PANTHER" id="PTHR45138">
    <property type="entry name" value="REGULATORY COMPONENTS OF SENSORY TRANSDUCTION SYSTEM"/>
    <property type="match status" value="1"/>
</dbReference>
<protein>
    <submittedName>
        <fullName evidence="3">Signal transduction diguanylate cyclase</fullName>
    </submittedName>
</protein>
<dbReference type="SUPFAM" id="SSF55073">
    <property type="entry name" value="Nucleotide cyclase"/>
    <property type="match status" value="1"/>
</dbReference>
<accession>A0A0R2FA46</accession>
<keyword evidence="1" id="KW-1133">Transmembrane helix</keyword>
<sequence>MFDWGNWVIQTVIAAFFISGFVVFSNQGLAALENKRKQLGFLTNFREPVVATSFIFAMAGFCELAQYWNPSNEAAYLNWALYILFMPLLRNVVRPVEYSIRCLGILVFWIANNNVRNPLFYLSLVFIAVILGFIYRWRREINRSWLIRMEVVLWIALDFWLQQTQMTVISVAMSVVMFLLVNIFTMFYWSSERITELERHQLEQRVNRDELTRVGSFFAFKSDSLTKIGIARSEDAPLTLLMFDIDYFKAVNDTYGHMAGNHILAKTAMLIATELKQYPQLQPSFYRTGGEEFNIIFMADAADTLFAAKAIQKRIRQHQFHFENQTITVTLSMGVTALTRDDMSFEDVYERADQNLYLSKQGGRDQITVEGQSIA</sequence>
<keyword evidence="4" id="KW-1185">Reference proteome</keyword>
<feature type="transmembrane region" description="Helical" evidence="1">
    <location>
        <begin position="6"/>
        <end position="29"/>
    </location>
</feature>
<dbReference type="Proteomes" id="UP000051442">
    <property type="component" value="Unassembled WGS sequence"/>
</dbReference>
<feature type="transmembrane region" description="Helical" evidence="1">
    <location>
        <begin position="49"/>
        <end position="68"/>
    </location>
</feature>
<dbReference type="InterPro" id="IPR029787">
    <property type="entry name" value="Nucleotide_cyclase"/>
</dbReference>
<dbReference type="NCBIfam" id="TIGR00254">
    <property type="entry name" value="GGDEF"/>
    <property type="match status" value="1"/>
</dbReference>
<dbReference type="GO" id="GO:0043709">
    <property type="term" value="P:cell adhesion involved in single-species biofilm formation"/>
    <property type="evidence" value="ECO:0007669"/>
    <property type="project" value="TreeGrafter"/>
</dbReference>
<dbReference type="CDD" id="cd01949">
    <property type="entry name" value="GGDEF"/>
    <property type="match status" value="1"/>
</dbReference>
<dbReference type="GO" id="GO:0052621">
    <property type="term" value="F:diguanylate cyclase activity"/>
    <property type="evidence" value="ECO:0007669"/>
    <property type="project" value="TreeGrafter"/>
</dbReference>
<proteinExistence type="predicted"/>
<feature type="domain" description="GGDEF" evidence="2">
    <location>
        <begin position="236"/>
        <end position="372"/>
    </location>
</feature>
<feature type="transmembrane region" description="Helical" evidence="1">
    <location>
        <begin position="168"/>
        <end position="189"/>
    </location>
</feature>
<dbReference type="EMBL" id="AYZM01000105">
    <property type="protein sequence ID" value="KRN21741.1"/>
    <property type="molecule type" value="Genomic_DNA"/>
</dbReference>
<dbReference type="PROSITE" id="PS50887">
    <property type="entry name" value="GGDEF"/>
    <property type="match status" value="1"/>
</dbReference>